<dbReference type="PANTHER" id="PTHR43280:SF32">
    <property type="entry name" value="TRANSCRIPTIONAL REGULATORY PROTEIN"/>
    <property type="match status" value="1"/>
</dbReference>
<dbReference type="EMBL" id="FNXY01000007">
    <property type="protein sequence ID" value="SEJ38997.1"/>
    <property type="molecule type" value="Genomic_DNA"/>
</dbReference>
<accession>A0A1H6YJ52</accession>
<sequence>MKNLNFFEDQALRLPLPITYGHNEPFEIKMLNAENFSVSKPGQEQIGEIIWVTKGSFQLLLDMENYSVSEGMILLLAPGQAFYIGSAVGLEGFSVRFPLNVVWADSESPFPSGTFGTSRLFDVDTTTKMTLMRVFQCIGCELSTSHSQKTEVLSGYLRIVLIYLIRQQSTVLRTSFKADMATLAKKFFDLLERRYHVNKKVSEYADQLAVTPNYLNYVVKQETGKSVSANIRSRLLLQAKRMALLQDVNMKTVAYKLGFDDLAHFSKFFKMGCGCNFTTYRKRCPS</sequence>
<evidence type="ECO:0000256" key="1">
    <source>
        <dbReference type="ARBA" id="ARBA00023015"/>
    </source>
</evidence>
<evidence type="ECO:0000256" key="2">
    <source>
        <dbReference type="ARBA" id="ARBA00023125"/>
    </source>
</evidence>
<dbReference type="InterPro" id="IPR009057">
    <property type="entry name" value="Homeodomain-like_sf"/>
</dbReference>
<reference evidence="5 6" key="1">
    <citation type="submission" date="2016-10" db="EMBL/GenBank/DDBJ databases">
        <authorList>
            <person name="de Groot N.N."/>
        </authorList>
    </citation>
    <scope>NUCLEOTIDE SEQUENCE [LARGE SCALE GENOMIC DNA]</scope>
    <source>
        <strain evidence="5 6">DSM 19938</strain>
    </source>
</reference>
<evidence type="ECO:0000259" key="4">
    <source>
        <dbReference type="PROSITE" id="PS01124"/>
    </source>
</evidence>
<dbReference type="SMART" id="SM00342">
    <property type="entry name" value="HTH_ARAC"/>
    <property type="match status" value="1"/>
</dbReference>
<dbReference type="PROSITE" id="PS01124">
    <property type="entry name" value="HTH_ARAC_FAMILY_2"/>
    <property type="match status" value="1"/>
</dbReference>
<dbReference type="Gene3D" id="1.10.10.60">
    <property type="entry name" value="Homeodomain-like"/>
    <property type="match status" value="1"/>
</dbReference>
<dbReference type="AlphaFoldDB" id="A0A1H6YJ52"/>
<gene>
    <name evidence="5" type="ORF">SAMN04487995_4417</name>
</gene>
<dbReference type="STRING" id="408657.SAMN04487995_4417"/>
<dbReference type="GO" id="GO:0003700">
    <property type="term" value="F:DNA-binding transcription factor activity"/>
    <property type="evidence" value="ECO:0007669"/>
    <property type="project" value="InterPro"/>
</dbReference>
<dbReference type="RefSeq" id="WP_229209721.1">
    <property type="nucleotide sequence ID" value="NZ_FNXY01000007.1"/>
</dbReference>
<dbReference type="InterPro" id="IPR018060">
    <property type="entry name" value="HTH_AraC"/>
</dbReference>
<proteinExistence type="predicted"/>
<dbReference type="InterPro" id="IPR003313">
    <property type="entry name" value="AraC-bd"/>
</dbReference>
<feature type="domain" description="HTH araC/xylS-type" evidence="4">
    <location>
        <begin position="185"/>
        <end position="283"/>
    </location>
</feature>
<evidence type="ECO:0000313" key="6">
    <source>
        <dbReference type="Proteomes" id="UP000199532"/>
    </source>
</evidence>
<keyword evidence="1" id="KW-0805">Transcription regulation</keyword>
<dbReference type="Pfam" id="PF02311">
    <property type="entry name" value="AraC_binding"/>
    <property type="match status" value="1"/>
</dbReference>
<dbReference type="SUPFAM" id="SSF46689">
    <property type="entry name" value="Homeodomain-like"/>
    <property type="match status" value="1"/>
</dbReference>
<dbReference type="PANTHER" id="PTHR43280">
    <property type="entry name" value="ARAC-FAMILY TRANSCRIPTIONAL REGULATOR"/>
    <property type="match status" value="1"/>
</dbReference>
<evidence type="ECO:0000256" key="3">
    <source>
        <dbReference type="ARBA" id="ARBA00023163"/>
    </source>
</evidence>
<dbReference type="InterPro" id="IPR037923">
    <property type="entry name" value="HTH-like"/>
</dbReference>
<keyword evidence="2 5" id="KW-0238">DNA-binding</keyword>
<protein>
    <submittedName>
        <fullName evidence="5">AraC-type DNA-binding protein</fullName>
    </submittedName>
</protein>
<name>A0A1H6YJ52_9BACT</name>
<dbReference type="Pfam" id="PF12833">
    <property type="entry name" value="HTH_18"/>
    <property type="match status" value="1"/>
</dbReference>
<organism evidence="5 6">
    <name type="scientific">Dyadobacter koreensis</name>
    <dbReference type="NCBI Taxonomy" id="408657"/>
    <lineage>
        <taxon>Bacteria</taxon>
        <taxon>Pseudomonadati</taxon>
        <taxon>Bacteroidota</taxon>
        <taxon>Cytophagia</taxon>
        <taxon>Cytophagales</taxon>
        <taxon>Spirosomataceae</taxon>
        <taxon>Dyadobacter</taxon>
    </lineage>
</organism>
<evidence type="ECO:0000313" key="5">
    <source>
        <dbReference type="EMBL" id="SEJ38997.1"/>
    </source>
</evidence>
<dbReference type="Proteomes" id="UP000199532">
    <property type="component" value="Unassembled WGS sequence"/>
</dbReference>
<dbReference type="GO" id="GO:0043565">
    <property type="term" value="F:sequence-specific DNA binding"/>
    <property type="evidence" value="ECO:0007669"/>
    <property type="project" value="InterPro"/>
</dbReference>
<dbReference type="SUPFAM" id="SSF51215">
    <property type="entry name" value="Regulatory protein AraC"/>
    <property type="match status" value="1"/>
</dbReference>
<keyword evidence="3" id="KW-0804">Transcription</keyword>
<keyword evidence="6" id="KW-1185">Reference proteome</keyword>